<dbReference type="Proteomes" id="UP000267019">
    <property type="component" value="Unassembled WGS sequence"/>
</dbReference>
<gene>
    <name evidence="3" type="ORF">C7438_0723</name>
</gene>
<dbReference type="CDD" id="cd00118">
    <property type="entry name" value="LysM"/>
    <property type="match status" value="1"/>
</dbReference>
<dbReference type="EMBL" id="RBIJ01000001">
    <property type="protein sequence ID" value="RKQ89067.1"/>
    <property type="molecule type" value="Genomic_DNA"/>
</dbReference>
<sequence length="263" mass="27040">MRIHIVQPEETWAAIAERYGTTPEEIRAYNGVAEEDLHPGMKLKVPPVRSAAEARDLQSAEADFVREHAEAGGDPPASEGDASSLSEADAPDVRASSAAFAEAEAAAEQEAQEGKAAANAWPYAASTYVPVGAGTGFFGFAPSPGGWGAPGLWCVPAYFPGFWPQAVGGGAGVWPPTAWPTPAGYVPGSSAVGVAFPPPVGISPWGSAEVGARAFWEGIARTSLPAFSAPSVDEAVEPGKDGAVAGKDEAFPEMFWGGDVEEA</sequence>
<feature type="region of interest" description="Disordered" evidence="1">
    <location>
        <begin position="68"/>
        <end position="97"/>
    </location>
</feature>
<dbReference type="SUPFAM" id="SSF54106">
    <property type="entry name" value="LysM domain"/>
    <property type="match status" value="1"/>
</dbReference>
<organism evidence="3 4">
    <name type="scientific">Brockia lithotrophica</name>
    <dbReference type="NCBI Taxonomy" id="933949"/>
    <lineage>
        <taxon>Bacteria</taxon>
        <taxon>Bacillati</taxon>
        <taxon>Bacillota</taxon>
        <taxon>Bacilli</taxon>
        <taxon>Bacillales</taxon>
        <taxon>Bacillales Family X. Incertae Sedis</taxon>
        <taxon>Brockia</taxon>
    </lineage>
</organism>
<evidence type="ECO:0000313" key="3">
    <source>
        <dbReference type="EMBL" id="RKQ89067.1"/>
    </source>
</evidence>
<keyword evidence="4" id="KW-1185">Reference proteome</keyword>
<dbReference type="AlphaFoldDB" id="A0A660L559"/>
<protein>
    <submittedName>
        <fullName evidence="3">LysM domain-containing protein</fullName>
    </submittedName>
</protein>
<evidence type="ECO:0000256" key="1">
    <source>
        <dbReference type="SAM" id="MobiDB-lite"/>
    </source>
</evidence>
<dbReference type="RefSeq" id="WP_170143549.1">
    <property type="nucleotide sequence ID" value="NZ_RBIJ01000001.1"/>
</dbReference>
<dbReference type="Pfam" id="PF01476">
    <property type="entry name" value="LysM"/>
    <property type="match status" value="1"/>
</dbReference>
<name>A0A660L559_9BACL</name>
<dbReference type="InterPro" id="IPR018392">
    <property type="entry name" value="LysM"/>
</dbReference>
<proteinExistence type="predicted"/>
<dbReference type="InterPro" id="IPR036779">
    <property type="entry name" value="LysM_dom_sf"/>
</dbReference>
<evidence type="ECO:0000259" key="2">
    <source>
        <dbReference type="PROSITE" id="PS51782"/>
    </source>
</evidence>
<dbReference type="SMART" id="SM00257">
    <property type="entry name" value="LysM"/>
    <property type="match status" value="1"/>
</dbReference>
<evidence type="ECO:0000313" key="4">
    <source>
        <dbReference type="Proteomes" id="UP000267019"/>
    </source>
</evidence>
<reference evidence="3 4" key="1">
    <citation type="submission" date="2018-10" db="EMBL/GenBank/DDBJ databases">
        <title>Genomic Encyclopedia of Type Strains, Phase IV (KMG-IV): sequencing the most valuable type-strain genomes for metagenomic binning, comparative biology and taxonomic classification.</title>
        <authorList>
            <person name="Goeker M."/>
        </authorList>
    </citation>
    <scope>NUCLEOTIDE SEQUENCE [LARGE SCALE GENOMIC DNA]</scope>
    <source>
        <strain evidence="3 4">DSM 22653</strain>
    </source>
</reference>
<comment type="caution">
    <text evidence="3">The sequence shown here is derived from an EMBL/GenBank/DDBJ whole genome shotgun (WGS) entry which is preliminary data.</text>
</comment>
<dbReference type="Gene3D" id="3.10.350.10">
    <property type="entry name" value="LysM domain"/>
    <property type="match status" value="1"/>
</dbReference>
<dbReference type="PROSITE" id="PS51782">
    <property type="entry name" value="LYSM"/>
    <property type="match status" value="1"/>
</dbReference>
<accession>A0A660L559</accession>
<feature type="domain" description="LysM" evidence="2">
    <location>
        <begin position="2"/>
        <end position="45"/>
    </location>
</feature>